<sequence>LCLIIGGFVVFGYWILEHIKVKNDHARVLQIKILDSSGLRQDVPRYEKLYWWPNMKADIATYVRKCLTCAKVKAEHQRPSGLLVQPKIPVWKWDNITTDFVTKLPKSPQGYDSIWVIVDRLTKSAIFSPMRETDPLEKLTRLYLKEVVVRHGTPVSIICDRDPRFASRFWRTLQKALGTSLDMSMAYHLETNGQSERTIQTLEDMLRDCVIDFGKGWVNHLPLVEFSYNNSYHASIKATPFEALYGRKCRLPVCWNEVREFHLTGPEIVQETTEKIIQIKQRIQAAHDRQKSYADLKHKPMEFQVGDKVMLKVSPWKGVVRFEKRGKLNPRYIGPFNVLERVGDVAYKLDLPEQLSRVHNIFHVSNLKKCHADEPLAVPLDGLHVDDKLHFVEEPVEIMDPEVKRLKRSRIPLVKVRWNSKRGPEFTWEREDQFRKKYPHLFTKTASSSSAAS</sequence>
<dbReference type="EMBL" id="BKCJ010475239">
    <property type="protein sequence ID" value="GFA72046.1"/>
    <property type="molecule type" value="Genomic_DNA"/>
</dbReference>
<proteinExistence type="predicted"/>
<gene>
    <name evidence="2" type="ORF">Tci_644018</name>
</gene>
<dbReference type="Gene3D" id="3.30.420.10">
    <property type="entry name" value="Ribonuclease H-like superfamily/Ribonuclease H"/>
    <property type="match status" value="1"/>
</dbReference>
<comment type="caution">
    <text evidence="2">The sequence shown here is derived from an EMBL/GenBank/DDBJ whole genome shotgun (WGS) entry which is preliminary data.</text>
</comment>
<accession>A0A699K322</accession>
<dbReference type="InterPro" id="IPR012337">
    <property type="entry name" value="RNaseH-like_sf"/>
</dbReference>
<feature type="non-terminal residue" evidence="2">
    <location>
        <position position="1"/>
    </location>
</feature>
<dbReference type="InterPro" id="IPR041588">
    <property type="entry name" value="Integrase_H2C2"/>
</dbReference>
<dbReference type="GO" id="GO:0003964">
    <property type="term" value="F:RNA-directed DNA polymerase activity"/>
    <property type="evidence" value="ECO:0007669"/>
    <property type="project" value="UniProtKB-KW"/>
</dbReference>
<dbReference type="InterPro" id="IPR036397">
    <property type="entry name" value="RNaseH_sf"/>
</dbReference>
<dbReference type="InterPro" id="IPR056924">
    <property type="entry name" value="SH3_Tf2-1"/>
</dbReference>
<evidence type="ECO:0000313" key="2">
    <source>
        <dbReference type="EMBL" id="GFA72046.1"/>
    </source>
</evidence>
<dbReference type="GO" id="GO:0015074">
    <property type="term" value="P:DNA integration"/>
    <property type="evidence" value="ECO:0007669"/>
    <property type="project" value="InterPro"/>
</dbReference>
<dbReference type="InterPro" id="IPR001584">
    <property type="entry name" value="Integrase_cat-core"/>
</dbReference>
<keyword evidence="2" id="KW-0808">Transferase</keyword>
<keyword evidence="2" id="KW-0695">RNA-directed DNA polymerase</keyword>
<dbReference type="GO" id="GO:0003676">
    <property type="term" value="F:nucleic acid binding"/>
    <property type="evidence" value="ECO:0007669"/>
    <property type="project" value="InterPro"/>
</dbReference>
<dbReference type="AlphaFoldDB" id="A0A699K322"/>
<organism evidence="2">
    <name type="scientific">Tanacetum cinerariifolium</name>
    <name type="common">Dalmatian daisy</name>
    <name type="synonym">Chrysanthemum cinerariifolium</name>
    <dbReference type="NCBI Taxonomy" id="118510"/>
    <lineage>
        <taxon>Eukaryota</taxon>
        <taxon>Viridiplantae</taxon>
        <taxon>Streptophyta</taxon>
        <taxon>Embryophyta</taxon>
        <taxon>Tracheophyta</taxon>
        <taxon>Spermatophyta</taxon>
        <taxon>Magnoliopsida</taxon>
        <taxon>eudicotyledons</taxon>
        <taxon>Gunneridae</taxon>
        <taxon>Pentapetalae</taxon>
        <taxon>asterids</taxon>
        <taxon>campanulids</taxon>
        <taxon>Asterales</taxon>
        <taxon>Asteraceae</taxon>
        <taxon>Asteroideae</taxon>
        <taxon>Anthemideae</taxon>
        <taxon>Anthemidinae</taxon>
        <taxon>Tanacetum</taxon>
    </lineage>
</organism>
<reference evidence="2" key="1">
    <citation type="journal article" date="2019" name="Sci. Rep.">
        <title>Draft genome of Tanacetum cinerariifolium, the natural source of mosquito coil.</title>
        <authorList>
            <person name="Yamashiro T."/>
            <person name="Shiraishi A."/>
            <person name="Satake H."/>
            <person name="Nakayama K."/>
        </authorList>
    </citation>
    <scope>NUCLEOTIDE SEQUENCE</scope>
</reference>
<dbReference type="SUPFAM" id="SSF53098">
    <property type="entry name" value="Ribonuclease H-like"/>
    <property type="match status" value="1"/>
</dbReference>
<dbReference type="PROSITE" id="PS50994">
    <property type="entry name" value="INTEGRASE"/>
    <property type="match status" value="1"/>
</dbReference>
<dbReference type="Pfam" id="PF17921">
    <property type="entry name" value="Integrase_H2C2"/>
    <property type="match status" value="1"/>
</dbReference>
<dbReference type="PANTHER" id="PTHR45835:SF99">
    <property type="entry name" value="CHROMO DOMAIN-CONTAINING PROTEIN-RELATED"/>
    <property type="match status" value="1"/>
</dbReference>
<evidence type="ECO:0000259" key="1">
    <source>
        <dbReference type="PROSITE" id="PS50994"/>
    </source>
</evidence>
<dbReference type="PANTHER" id="PTHR45835">
    <property type="entry name" value="YALI0A06105P"/>
    <property type="match status" value="1"/>
</dbReference>
<protein>
    <submittedName>
        <fullName evidence="2">Putative reverse transcriptase domain-containing protein</fullName>
    </submittedName>
</protein>
<feature type="domain" description="Integrase catalytic" evidence="1">
    <location>
        <begin position="82"/>
        <end position="248"/>
    </location>
</feature>
<dbReference type="Gene3D" id="1.10.340.70">
    <property type="match status" value="1"/>
</dbReference>
<keyword evidence="2" id="KW-0548">Nucleotidyltransferase</keyword>
<name>A0A699K322_TANCI</name>
<dbReference type="Pfam" id="PF24626">
    <property type="entry name" value="SH3_Tf2-1"/>
    <property type="match status" value="1"/>
</dbReference>